<dbReference type="Pfam" id="PF14028">
    <property type="entry name" value="Lant_dehydr_C"/>
    <property type="match status" value="1"/>
</dbReference>
<proteinExistence type="predicted"/>
<dbReference type="NCBIfam" id="TIGR03891">
    <property type="entry name" value="thiopep_ocin"/>
    <property type="match status" value="1"/>
</dbReference>
<sequence length="1060" mass="119645">MAEMNLKHNDTLSHDGYIVYRRPLLSLGFLDAWLQTYHNAADVGNCHDAINSLLSNEDISGAIRINNPALYARLREATSHEKASADFLVLLRYLVRMSTRATPFAAYAAVGVGNIGAQLRPELDGSVGCDLDIDCGVLLELDRKLKSEVARDDRMRVRLPNIIYRKGEVIQFVEQRLENKRLNYELSRTDRSEFIDLTMSRLNQPRRIGELADELVELDPSVTRDEVVDFFYRLLDAGFVQIDADLELTGGNRLGRYLESIASAVPQATSTRPFELLKSVHTLLMPGTRHRLPAAAPRVERAEGLLAEYGYTFPSGHVVHADSFCDSNLVAVDERTVAKLYDVIATMRCLLPKQEDNSWRELVSKFEDRFGTELVPLVVALDPDCGIALDQSQQSARWMDGVRILPKSVSRPNDEHVYQALLNTCIRSSQNSIDLHDVFPHPAGVPSALPGSFSACLTVYQEGTESPSMAVNFLHGPGATNLNARFAARDPKLAKAVQGTAAREDNASDETVYAEVIYLPSPRHANVSTRPASRDYEIVLSGGSSVPRERQIRPDELSIGVVAGEIVLWSTKLNKRVIPRFSSAYNYRHKGNLGIYQFLCRLAANSPQLPNFRWPASMWRVPSLPRVMCGDVLISRARWHWNKTKILDVCAHIEKKNWSELEAIFDESAMPRWFSVEAGDNLLEIDRRNFLALTLLRDEIRSLEEVVLTESPARIGQPVLNRGNGRWHSEIIVPLHGCRVLAKQDDEFSRYSRFVLGNAVLDLAPTPKHEHAWHYVKIYASEDYLESLLVSHIEPLLRQAVDTGIVKCWFFIRYYDPDFHLRLRLQGGGDTFAMLLRHLHDDLLGTRYARQEIAAYRTDHYLPEYSRYGGRHLMPLVERIFHGDSVFSVKMLRAARRTDSSDIVWKAALCGALDYMRMCGLSHSVVNDMVQFQRKAFGNEMELGKSEFDGLGKVYRRHRKYIESVVASSEMPDDIIGNALRDRAESAQPLLEELCSSADSSAIAHLLPSIIHMQANRLFTGISRPQEFVIWDFLARAQRSVAARSKSEISEPHGDTHEEC</sequence>
<name>A0ABT1ZN73_9BURK</name>
<feature type="domain" description="Thiopeptide-type bacteriocin biosynthesis" evidence="2">
    <location>
        <begin position="773"/>
        <end position="1037"/>
    </location>
</feature>
<comment type="caution">
    <text evidence="3">The sequence shown here is derived from an EMBL/GenBank/DDBJ whole genome shotgun (WGS) entry which is preliminary data.</text>
</comment>
<dbReference type="Proteomes" id="UP001204151">
    <property type="component" value="Unassembled WGS sequence"/>
</dbReference>
<gene>
    <name evidence="3" type="ORF">NX784_07080</name>
</gene>
<dbReference type="EMBL" id="JANUGW010000004">
    <property type="protein sequence ID" value="MCS0581350.1"/>
    <property type="molecule type" value="Genomic_DNA"/>
</dbReference>
<dbReference type="Pfam" id="PF04738">
    <property type="entry name" value="Lant_dehydr_N"/>
    <property type="match status" value="1"/>
</dbReference>
<evidence type="ECO:0000313" key="4">
    <source>
        <dbReference type="Proteomes" id="UP001204151"/>
    </source>
</evidence>
<accession>A0ABT1ZN73</accession>
<dbReference type="InterPro" id="IPR023809">
    <property type="entry name" value="Thiopep_bacteriocin_synth_dom"/>
</dbReference>
<reference evidence="3 4" key="1">
    <citation type="submission" date="2022-08" db="EMBL/GenBank/DDBJ databases">
        <title>Reclassification of Massilia species as members of the genera Telluria, Duganella, Pseudoduganella, Mokoshia gen. nov. and Zemynaea gen. nov. using orthogonal and non-orthogonal genome-based approaches.</title>
        <authorList>
            <person name="Bowman J.P."/>
        </authorList>
    </citation>
    <scope>NUCLEOTIDE SEQUENCE [LARGE SCALE GENOMIC DNA]</scope>
    <source>
        <strain evidence="3 4">JCM 31316</strain>
    </source>
</reference>
<dbReference type="RefSeq" id="WP_258815956.1">
    <property type="nucleotide sequence ID" value="NZ_JANUGW010000004.1"/>
</dbReference>
<evidence type="ECO:0000313" key="3">
    <source>
        <dbReference type="EMBL" id="MCS0581350.1"/>
    </source>
</evidence>
<dbReference type="InterPro" id="IPR006827">
    <property type="entry name" value="Lant_deHydtase_N"/>
</dbReference>
<evidence type="ECO:0000259" key="1">
    <source>
        <dbReference type="Pfam" id="PF04738"/>
    </source>
</evidence>
<evidence type="ECO:0000259" key="2">
    <source>
        <dbReference type="Pfam" id="PF14028"/>
    </source>
</evidence>
<organism evidence="3 4">
    <name type="scientific">Massilia pinisoli</name>
    <dbReference type="NCBI Taxonomy" id="1772194"/>
    <lineage>
        <taxon>Bacteria</taxon>
        <taxon>Pseudomonadati</taxon>
        <taxon>Pseudomonadota</taxon>
        <taxon>Betaproteobacteria</taxon>
        <taxon>Burkholderiales</taxon>
        <taxon>Oxalobacteraceae</taxon>
        <taxon>Telluria group</taxon>
        <taxon>Massilia</taxon>
    </lineage>
</organism>
<feature type="domain" description="Lantibiotic dehydratase N-terminal" evidence="1">
    <location>
        <begin position="57"/>
        <end position="696"/>
    </location>
</feature>
<protein>
    <submittedName>
        <fullName evidence="3">Lantibiotic dehydratase</fullName>
    </submittedName>
</protein>
<keyword evidence="4" id="KW-1185">Reference proteome</keyword>